<feature type="compositionally biased region" description="Basic and acidic residues" evidence="7">
    <location>
        <begin position="1165"/>
        <end position="1177"/>
    </location>
</feature>
<proteinExistence type="predicted"/>
<dbReference type="PANTHER" id="PTHR12271">
    <property type="entry name" value="POLY A POLYMERASE CID PAP -RELATED"/>
    <property type="match status" value="1"/>
</dbReference>
<name>A0A6G1SEB3_9ACAR</name>
<dbReference type="PROSITE" id="PS50158">
    <property type="entry name" value="ZF_CCHC"/>
    <property type="match status" value="1"/>
</dbReference>
<dbReference type="GO" id="GO:0031123">
    <property type="term" value="P:RNA 3'-end processing"/>
    <property type="evidence" value="ECO:0007669"/>
    <property type="project" value="TreeGrafter"/>
</dbReference>
<dbReference type="InterPro" id="IPR043519">
    <property type="entry name" value="NT_sf"/>
</dbReference>
<evidence type="ECO:0000313" key="9">
    <source>
        <dbReference type="EMBL" id="MDE48273.1"/>
    </source>
</evidence>
<keyword evidence="3 9" id="KW-0808">Transferase</keyword>
<dbReference type="InterPro" id="IPR054708">
    <property type="entry name" value="MTPAP-like_central"/>
</dbReference>
<dbReference type="GO" id="GO:0003676">
    <property type="term" value="F:nucleic acid binding"/>
    <property type="evidence" value="ECO:0007669"/>
    <property type="project" value="InterPro"/>
</dbReference>
<protein>
    <submittedName>
        <fullName evidence="9">Terminal uridylyltransferase 7</fullName>
    </submittedName>
</protein>
<feature type="compositionally biased region" description="Polar residues" evidence="7">
    <location>
        <begin position="485"/>
        <end position="509"/>
    </location>
</feature>
<dbReference type="PANTHER" id="PTHR12271:SF66">
    <property type="entry name" value="TERMINAL URIDYLYLTRANSFERASE TAILOR"/>
    <property type="match status" value="1"/>
</dbReference>
<evidence type="ECO:0000256" key="2">
    <source>
        <dbReference type="ARBA" id="ARBA00001946"/>
    </source>
</evidence>
<feature type="compositionally biased region" description="Basic and acidic residues" evidence="7">
    <location>
        <begin position="104"/>
        <end position="113"/>
    </location>
</feature>
<dbReference type="GO" id="GO:0050265">
    <property type="term" value="F:RNA uridylyltransferase activity"/>
    <property type="evidence" value="ECO:0007669"/>
    <property type="project" value="TreeGrafter"/>
</dbReference>
<keyword evidence="9" id="KW-0548">Nucleotidyltransferase</keyword>
<evidence type="ECO:0000256" key="4">
    <source>
        <dbReference type="ARBA" id="ARBA00022723"/>
    </source>
</evidence>
<dbReference type="CDD" id="cd05402">
    <property type="entry name" value="NT_PAP_TUTase"/>
    <property type="match status" value="1"/>
</dbReference>
<keyword evidence="6" id="KW-0863">Zinc-finger</keyword>
<dbReference type="EMBL" id="GGYP01003502">
    <property type="protein sequence ID" value="MDE48273.1"/>
    <property type="molecule type" value="Transcribed_RNA"/>
</dbReference>
<gene>
    <name evidence="9" type="primary">ZCCHC6</name>
    <name evidence="9" type="ORF">g.11940</name>
</gene>
<dbReference type="GO" id="GO:1990817">
    <property type="term" value="F:poly(A) RNA polymerase activity"/>
    <property type="evidence" value="ECO:0007669"/>
    <property type="project" value="UniProtKB-ARBA"/>
</dbReference>
<dbReference type="InterPro" id="IPR045100">
    <property type="entry name" value="TUT4/7_NTP_transf"/>
</dbReference>
<dbReference type="AlphaFoldDB" id="A0A6G1SEB3"/>
<sequence length="1186" mass="136564">MDRRQASSSSASQLTSKGNHRRPYPDYKRKQMHNANVKLNSRTFSNANDVTSRDQFEPAQNRQQRLAFKDSILNGSDEDNLAHSSNAANERTYSSRNIIASNFDQRRQSEKFSKPANQKSSAVRSETEEDPLKRRHLSYDKMINPQEIDDYITPFLHGYGLDDARNYGELESEYFVQEIGGYTYCALCCQRFPKHQLQAHHSTYPRHVDMFLKLRSKLLNTTPGPETINMLALQHFTRTWINDNALTSDQTRMRMAVVEEFCEIVNEIDPQCQCRIIGSFSSGAALVDSDVNLELLHPSNELFLSDPRAKNSIHHKLVDPEAEYGNQINNHAMHYDLISNAVGTLHRIATIIDRGYASVKSFKLMNRNFCLDLNAKVPRLVLIHKPTDVKLEIWCYAESSHQLACLLKNYMSLDERVLELSILVKRWASICNISNPRDGSFTPETFIILVIHFLQRLQPPVLPCLHELFSKNDDKLRKRSESVAEESTNLDKVSQHDSNGNDEQAQASRMVTETVDDNVDVVEDETEEENEEEVLEHDFDQATIDALNWKSENIDPVHKLFVDFLKFSMTEFAYTNQVVSIRSLRRISVKDKKWNTDVKPIENPVKPSVNLSKNICSLRTFDYIKRCFSYGYYYLTSIPMTEGLRRFAETQNDPTKYIRLYMNLKRFDFYIGVKLQKIMIGAKGGLLDEMIQQNLFARDVAVIKELVEFSILNGRKLDTIPATIAKNYDRIMLLPYDKESTLFCWLCRHFGHTKNYCQKRKIMTINDSEIDPELDAYVNFDEAFLGLYSSDMISPEKFQKNLQVVSELRDVIHSGTGLDCELELFGSTVNLLGSHDSDLDICMTLRGNPSGHGVDCVKILKKTCKVLYENEHVKNTIEPILAARVPIIKFKYDNFDVDLSMYNQCAIHNSKLLRSYVLIDLRTPQLCYLVKQYAKACGIADASRGSLSSYAWSLMVIHFLQHTSPPILPVLQETSIAGEKPIIGVNGWNVWFDDSFDSSTMAPNDTCLTTLFKEFLLYYARFDFNQYVISIRTSKLITKFQKNWTCCMMAIEDPFELTYNLSGRLDDSMALYIMNSFPRTFKHINLFQKNLRRRSQVPTADILRTLFRGRTIMGCEPPYRGCRLCHRIGHRVKDCPEKIQRQARKETVNEVARDQNTKSTPTPNVKKESKDGKEQPRKPKKANVHN</sequence>
<feature type="compositionally biased region" description="Low complexity" evidence="7">
    <location>
        <begin position="1"/>
        <end position="13"/>
    </location>
</feature>
<accession>A0A6G1SEB3</accession>
<feature type="compositionally biased region" description="Polar residues" evidence="7">
    <location>
        <begin position="115"/>
        <end position="124"/>
    </location>
</feature>
<feature type="region of interest" description="Disordered" evidence="7">
    <location>
        <begin position="1143"/>
        <end position="1186"/>
    </location>
</feature>
<dbReference type="Gene3D" id="3.30.460.10">
    <property type="entry name" value="Beta Polymerase, domain 2"/>
    <property type="match status" value="1"/>
</dbReference>
<dbReference type="InterPro" id="IPR002058">
    <property type="entry name" value="PAP_assoc"/>
</dbReference>
<evidence type="ECO:0000256" key="3">
    <source>
        <dbReference type="ARBA" id="ARBA00022679"/>
    </source>
</evidence>
<dbReference type="SUPFAM" id="SSF81301">
    <property type="entry name" value="Nucleotidyltransferase"/>
    <property type="match status" value="2"/>
</dbReference>
<feature type="compositionally biased region" description="Polar residues" evidence="7">
    <location>
        <begin position="33"/>
        <end position="50"/>
    </location>
</feature>
<dbReference type="InterPro" id="IPR001878">
    <property type="entry name" value="Znf_CCHC"/>
</dbReference>
<feature type="compositionally biased region" description="Basic and acidic residues" evidence="7">
    <location>
        <begin position="1143"/>
        <end position="1156"/>
    </location>
</feature>
<feature type="region of interest" description="Disordered" evidence="7">
    <location>
        <begin position="480"/>
        <end position="510"/>
    </location>
</feature>
<evidence type="ECO:0000256" key="7">
    <source>
        <dbReference type="SAM" id="MobiDB-lite"/>
    </source>
</evidence>
<reference evidence="9" key="1">
    <citation type="submission" date="2018-10" db="EMBL/GenBank/DDBJ databases">
        <title>Transcriptome assembly of Aceria tosichella (Wheat curl mite) Type 2.</title>
        <authorList>
            <person name="Scully E.D."/>
            <person name="Geib S.M."/>
            <person name="Palmer N.A."/>
            <person name="Gupta A.K."/>
            <person name="Sarath G."/>
            <person name="Tatineni S."/>
        </authorList>
    </citation>
    <scope>NUCLEOTIDE SEQUENCE</scope>
    <source>
        <strain evidence="9">LincolnNE</strain>
    </source>
</reference>
<dbReference type="GO" id="GO:0008270">
    <property type="term" value="F:zinc ion binding"/>
    <property type="evidence" value="ECO:0007669"/>
    <property type="project" value="UniProtKB-KW"/>
</dbReference>
<evidence type="ECO:0000259" key="8">
    <source>
        <dbReference type="PROSITE" id="PS50158"/>
    </source>
</evidence>
<keyword evidence="5" id="KW-0460">Magnesium</keyword>
<organism evidence="9">
    <name type="scientific">Aceria tosichella</name>
    <name type="common">wheat curl mite</name>
    <dbReference type="NCBI Taxonomy" id="561515"/>
    <lineage>
        <taxon>Eukaryota</taxon>
        <taxon>Metazoa</taxon>
        <taxon>Ecdysozoa</taxon>
        <taxon>Arthropoda</taxon>
        <taxon>Chelicerata</taxon>
        <taxon>Arachnida</taxon>
        <taxon>Acari</taxon>
        <taxon>Acariformes</taxon>
        <taxon>Trombidiformes</taxon>
        <taxon>Prostigmata</taxon>
        <taxon>Eupodina</taxon>
        <taxon>Eriophyoidea</taxon>
        <taxon>Eriophyidae</taxon>
        <taxon>Eriophyinae</taxon>
        <taxon>Aceriini</taxon>
        <taxon>Aceria</taxon>
    </lineage>
</organism>
<feature type="region of interest" description="Disordered" evidence="7">
    <location>
        <begin position="1"/>
        <end position="62"/>
    </location>
</feature>
<evidence type="ECO:0000256" key="6">
    <source>
        <dbReference type="PROSITE-ProRule" id="PRU00047"/>
    </source>
</evidence>
<dbReference type="Pfam" id="PF19088">
    <property type="entry name" value="TUTase"/>
    <property type="match status" value="1"/>
</dbReference>
<keyword evidence="6" id="KW-0862">Zinc</keyword>
<dbReference type="Pfam" id="PF22600">
    <property type="entry name" value="MTPAP-like_central"/>
    <property type="match status" value="1"/>
</dbReference>
<feature type="region of interest" description="Disordered" evidence="7">
    <location>
        <begin position="104"/>
        <end position="132"/>
    </location>
</feature>
<feature type="domain" description="CCHC-type" evidence="8">
    <location>
        <begin position="1122"/>
        <end position="1137"/>
    </location>
</feature>
<dbReference type="Pfam" id="PF03828">
    <property type="entry name" value="PAP_assoc"/>
    <property type="match status" value="1"/>
</dbReference>
<dbReference type="Gene3D" id="1.10.1410.10">
    <property type="match status" value="2"/>
</dbReference>
<evidence type="ECO:0000256" key="5">
    <source>
        <dbReference type="ARBA" id="ARBA00022842"/>
    </source>
</evidence>
<comment type="cofactor">
    <cofactor evidence="2">
        <name>Mg(2+)</name>
        <dbReference type="ChEBI" id="CHEBI:18420"/>
    </cofactor>
</comment>
<dbReference type="SUPFAM" id="SSF81631">
    <property type="entry name" value="PAP/OAS1 substrate-binding domain"/>
    <property type="match status" value="2"/>
</dbReference>
<evidence type="ECO:0000256" key="1">
    <source>
        <dbReference type="ARBA" id="ARBA00001936"/>
    </source>
</evidence>
<comment type="cofactor">
    <cofactor evidence="1">
        <name>Mn(2+)</name>
        <dbReference type="ChEBI" id="CHEBI:29035"/>
    </cofactor>
</comment>
<dbReference type="SMART" id="SM00343">
    <property type="entry name" value="ZnF_C2HC"/>
    <property type="match status" value="2"/>
</dbReference>
<keyword evidence="4" id="KW-0479">Metal-binding</keyword>